<evidence type="ECO:0000256" key="1">
    <source>
        <dbReference type="ARBA" id="ARBA00009179"/>
    </source>
</evidence>
<keyword evidence="3 5" id="KW-0378">Hydrolase</keyword>
<sequence>MSKKIKNVVIASLFGLAIIVSYMMGTKSSNLMTIGNQNETVSIGNKEIKDMLNLKGDLDYKKIIKNIDELEKIINTYYLNKYSKKDLEEGIYKGIMESLKDPYSVYYDAKEFKALNEQTTGAFGGVGIQVSPTEDNYIEVISPLKDTPADKAGIRSGDIIMQINNQTYTGSQLEDAVKVMRGNPGEEVKLTILRGKGASRKTLEFVVKREIIKMESVHAKMINDNIGYILLTGFQDETDEDFKSAIKDLKEKGAKKFILDLRNNPGGLLDVALSIADELMDKATVISVKDKNGNKEDYKTEDGSEKFELVTLINEGSASASEVLSAALKENGRSKIVGAKSYGKGIIQQIYPVNNINPGDGLKITIAEFFTPNGNKIHGAGISPDYEVKIPESVTNIGVEHLQDDTQLKKAIELLK</sequence>
<dbReference type="EMBL" id="AGEI01000012">
    <property type="protein sequence ID" value="EHR35450.1"/>
    <property type="molecule type" value="Genomic_DNA"/>
</dbReference>
<dbReference type="Pfam" id="PF17820">
    <property type="entry name" value="PDZ_6"/>
    <property type="match status" value="1"/>
</dbReference>
<dbReference type="Pfam" id="PF03572">
    <property type="entry name" value="Peptidase_S41"/>
    <property type="match status" value="1"/>
</dbReference>
<organism evidence="7 8">
    <name type="scientific">Helcococcus kunzii ATCC 51366</name>
    <dbReference type="NCBI Taxonomy" id="883114"/>
    <lineage>
        <taxon>Bacteria</taxon>
        <taxon>Bacillati</taxon>
        <taxon>Bacillota</taxon>
        <taxon>Tissierellia</taxon>
        <taxon>Tissierellales</taxon>
        <taxon>Peptoniphilaceae</taxon>
        <taxon>Helcococcus</taxon>
    </lineage>
</organism>
<accession>H3NM41</accession>
<dbReference type="InterPro" id="IPR041489">
    <property type="entry name" value="PDZ_6"/>
</dbReference>
<evidence type="ECO:0000313" key="8">
    <source>
        <dbReference type="Proteomes" id="UP000004191"/>
    </source>
</evidence>
<proteinExistence type="inferred from homology"/>
<dbReference type="InterPro" id="IPR055210">
    <property type="entry name" value="CtpA/B_N"/>
</dbReference>
<feature type="domain" description="PDZ" evidence="6">
    <location>
        <begin position="112"/>
        <end position="181"/>
    </location>
</feature>
<protein>
    <submittedName>
        <fullName evidence="7">C-terminal processing peptidase</fullName>
    </submittedName>
</protein>
<dbReference type="CDD" id="cd06782">
    <property type="entry name" value="cpPDZ_CPP-like"/>
    <property type="match status" value="1"/>
</dbReference>
<dbReference type="SMART" id="SM00228">
    <property type="entry name" value="PDZ"/>
    <property type="match status" value="1"/>
</dbReference>
<dbReference type="PANTHER" id="PTHR32060">
    <property type="entry name" value="TAIL-SPECIFIC PROTEASE"/>
    <property type="match status" value="1"/>
</dbReference>
<dbReference type="InterPro" id="IPR004447">
    <property type="entry name" value="Peptidase_S41A"/>
</dbReference>
<evidence type="ECO:0000256" key="3">
    <source>
        <dbReference type="ARBA" id="ARBA00022801"/>
    </source>
</evidence>
<dbReference type="Gene3D" id="3.90.226.10">
    <property type="entry name" value="2-enoyl-CoA Hydratase, Chain A, domain 1"/>
    <property type="match status" value="1"/>
</dbReference>
<evidence type="ECO:0000256" key="2">
    <source>
        <dbReference type="ARBA" id="ARBA00022670"/>
    </source>
</evidence>
<gene>
    <name evidence="7" type="ORF">HMPREF9709_00402</name>
</gene>
<dbReference type="HOGENOM" id="CLU_017295_3_2_9"/>
<name>H3NM41_9FIRM</name>
<dbReference type="GO" id="GO:0006508">
    <property type="term" value="P:proteolysis"/>
    <property type="evidence" value="ECO:0007669"/>
    <property type="project" value="UniProtKB-KW"/>
</dbReference>
<comment type="similarity">
    <text evidence="1 5">Belongs to the peptidase S41A family.</text>
</comment>
<dbReference type="Gene3D" id="2.30.42.10">
    <property type="match status" value="1"/>
</dbReference>
<dbReference type="AlphaFoldDB" id="H3NM41"/>
<dbReference type="InterPro" id="IPR005151">
    <property type="entry name" value="Tail-specific_protease"/>
</dbReference>
<dbReference type="GO" id="GO:0030288">
    <property type="term" value="C:outer membrane-bounded periplasmic space"/>
    <property type="evidence" value="ECO:0007669"/>
    <property type="project" value="TreeGrafter"/>
</dbReference>
<dbReference type="Pfam" id="PF22694">
    <property type="entry name" value="CtpB_N-like"/>
    <property type="match status" value="1"/>
</dbReference>
<dbReference type="CDD" id="cd07560">
    <property type="entry name" value="Peptidase_S41_CPP"/>
    <property type="match status" value="1"/>
</dbReference>
<evidence type="ECO:0000313" key="7">
    <source>
        <dbReference type="EMBL" id="EHR35450.1"/>
    </source>
</evidence>
<evidence type="ECO:0000259" key="6">
    <source>
        <dbReference type="PROSITE" id="PS50106"/>
    </source>
</evidence>
<dbReference type="NCBIfam" id="TIGR00225">
    <property type="entry name" value="prc"/>
    <property type="match status" value="1"/>
</dbReference>
<dbReference type="SUPFAM" id="SSF52096">
    <property type="entry name" value="ClpP/crotonase"/>
    <property type="match status" value="1"/>
</dbReference>
<keyword evidence="4 5" id="KW-0720">Serine protease</keyword>
<keyword evidence="8" id="KW-1185">Reference proteome</keyword>
<dbReference type="RefSeq" id="WP_005397469.1">
    <property type="nucleotide sequence ID" value="NZ_JH601088.1"/>
</dbReference>
<dbReference type="GO" id="GO:0007165">
    <property type="term" value="P:signal transduction"/>
    <property type="evidence" value="ECO:0007669"/>
    <property type="project" value="TreeGrafter"/>
</dbReference>
<reference evidence="7 8" key="1">
    <citation type="submission" date="2012-01" db="EMBL/GenBank/DDBJ databases">
        <title>The Genome Sequence of Helcococcus kunzii ATCC 51366.</title>
        <authorList>
            <consortium name="The Broad Institute Genome Sequencing Platform"/>
            <person name="Earl A."/>
            <person name="Ward D."/>
            <person name="Feldgarden M."/>
            <person name="Gevers D."/>
            <person name="Huys G."/>
            <person name="Young S.K."/>
            <person name="Zeng Q."/>
            <person name="Gargeya S."/>
            <person name="Fitzgerald M."/>
            <person name="Haas B."/>
            <person name="Abouelleil A."/>
            <person name="Alvarado L."/>
            <person name="Arachchi H.M."/>
            <person name="Berlin A."/>
            <person name="Chapman S.B."/>
            <person name="Gearin G."/>
            <person name="Goldberg J."/>
            <person name="Griggs A."/>
            <person name="Gujja S."/>
            <person name="Hansen M."/>
            <person name="Heiman D."/>
            <person name="Howarth C."/>
            <person name="Larimer J."/>
            <person name="Lui A."/>
            <person name="MacDonald P.J.P."/>
            <person name="McCowen C."/>
            <person name="Montmayeur A."/>
            <person name="Murphy C."/>
            <person name="Neiman D."/>
            <person name="Pearson M."/>
            <person name="Priest M."/>
            <person name="Roberts A."/>
            <person name="Saif S."/>
            <person name="Shea T."/>
            <person name="Sisk P."/>
            <person name="Stolte C."/>
            <person name="Sykes S."/>
            <person name="Wortman J."/>
            <person name="Nusbaum C."/>
            <person name="Birren B."/>
        </authorList>
    </citation>
    <scope>NUCLEOTIDE SEQUENCE [LARGE SCALE GENOMIC DNA]</scope>
    <source>
        <strain evidence="7 8">ATCC 51366</strain>
    </source>
</reference>
<dbReference type="GO" id="GO:0004175">
    <property type="term" value="F:endopeptidase activity"/>
    <property type="evidence" value="ECO:0007669"/>
    <property type="project" value="TreeGrafter"/>
</dbReference>
<dbReference type="PANTHER" id="PTHR32060:SF30">
    <property type="entry name" value="CARBOXY-TERMINAL PROCESSING PROTEASE CTPA"/>
    <property type="match status" value="1"/>
</dbReference>
<dbReference type="Gene3D" id="3.30.750.44">
    <property type="match status" value="1"/>
</dbReference>
<dbReference type="MEROPS" id="S41.013"/>
<keyword evidence="2 5" id="KW-0645">Protease</keyword>
<dbReference type="Proteomes" id="UP000004191">
    <property type="component" value="Unassembled WGS sequence"/>
</dbReference>
<dbReference type="GeneID" id="96998409"/>
<comment type="caution">
    <text evidence="7">The sequence shown here is derived from an EMBL/GenBank/DDBJ whole genome shotgun (WGS) entry which is preliminary data.</text>
</comment>
<evidence type="ECO:0000256" key="4">
    <source>
        <dbReference type="ARBA" id="ARBA00022825"/>
    </source>
</evidence>
<evidence type="ECO:0000256" key="5">
    <source>
        <dbReference type="RuleBase" id="RU004404"/>
    </source>
</evidence>
<dbReference type="FunFam" id="2.30.42.10:FF:000063">
    <property type="entry name" value="Peptidase, S41 family"/>
    <property type="match status" value="1"/>
</dbReference>
<dbReference type="PROSITE" id="PS50106">
    <property type="entry name" value="PDZ"/>
    <property type="match status" value="1"/>
</dbReference>
<dbReference type="InterPro" id="IPR001478">
    <property type="entry name" value="PDZ"/>
</dbReference>
<dbReference type="SMART" id="SM00245">
    <property type="entry name" value="TSPc"/>
    <property type="match status" value="1"/>
</dbReference>
<dbReference type="InterPro" id="IPR036034">
    <property type="entry name" value="PDZ_sf"/>
</dbReference>
<dbReference type="InterPro" id="IPR029045">
    <property type="entry name" value="ClpP/crotonase-like_dom_sf"/>
</dbReference>
<dbReference type="STRING" id="883114.HMPREF9709_00402"/>
<dbReference type="eggNOG" id="COG0793">
    <property type="taxonomic scope" value="Bacteria"/>
</dbReference>
<dbReference type="GO" id="GO:0008236">
    <property type="term" value="F:serine-type peptidase activity"/>
    <property type="evidence" value="ECO:0007669"/>
    <property type="project" value="UniProtKB-KW"/>
</dbReference>
<dbReference type="SUPFAM" id="SSF50156">
    <property type="entry name" value="PDZ domain-like"/>
    <property type="match status" value="1"/>
</dbReference>
<dbReference type="PATRIC" id="fig|883114.3.peg.396"/>
<dbReference type="OrthoDB" id="9812068at2"/>